<name>A0A4D6HNW7_9EURY</name>
<dbReference type="RefSeq" id="WP_006064580.1">
    <property type="nucleotide sequence ID" value="NZ_CP031305.1"/>
</dbReference>
<organism evidence="1 2">
    <name type="scientific">Natronorubrum bangense</name>
    <dbReference type="NCBI Taxonomy" id="61858"/>
    <lineage>
        <taxon>Archaea</taxon>
        <taxon>Methanobacteriati</taxon>
        <taxon>Methanobacteriota</taxon>
        <taxon>Stenosarchaea group</taxon>
        <taxon>Halobacteria</taxon>
        <taxon>Halobacteriales</taxon>
        <taxon>Natrialbaceae</taxon>
        <taxon>Natronorubrum</taxon>
    </lineage>
</organism>
<evidence type="ECO:0000313" key="1">
    <source>
        <dbReference type="EMBL" id="QCC54936.1"/>
    </source>
</evidence>
<dbReference type="AlphaFoldDB" id="A0A4D6HNW7"/>
<dbReference type="KEGG" id="nbg:DV706_10935"/>
<reference evidence="1 2" key="1">
    <citation type="journal article" date="2019" name="Nat. Commun.">
        <title>A new type of DNA phosphorothioation-based antiviral system in archaea.</title>
        <authorList>
            <person name="Xiong L."/>
            <person name="Liu S."/>
            <person name="Chen S."/>
            <person name="Xiao Y."/>
            <person name="Zhu B."/>
            <person name="Gao Y."/>
            <person name="Zhang Y."/>
            <person name="Chen B."/>
            <person name="Luo J."/>
            <person name="Deng Z."/>
            <person name="Chen X."/>
            <person name="Wang L."/>
            <person name="Chen S."/>
        </authorList>
    </citation>
    <scope>NUCLEOTIDE SEQUENCE [LARGE SCALE GENOMIC DNA]</scope>
    <source>
        <strain evidence="1 2">JCM 10635</strain>
    </source>
</reference>
<proteinExistence type="predicted"/>
<accession>A0A4D6HNW7</accession>
<protein>
    <submittedName>
        <fullName evidence="1">Uncharacterized protein</fullName>
    </submittedName>
</protein>
<sequence>MSSWIRVTFDPGDRSVTTVEEQLREALEDPDTVRWPDALVWKAQAEIDAERLTDLGVEARRALVVWANDTAMAGDGRLYERIDGRFVPVDAMSGAEGFVGRDVTSYFQREYGLLAEHQ</sequence>
<dbReference type="Proteomes" id="UP000296822">
    <property type="component" value="Chromosome"/>
</dbReference>
<dbReference type="EMBL" id="CP031305">
    <property type="protein sequence ID" value="QCC54936.1"/>
    <property type="molecule type" value="Genomic_DNA"/>
</dbReference>
<dbReference type="GeneID" id="39851773"/>
<evidence type="ECO:0000313" key="2">
    <source>
        <dbReference type="Proteomes" id="UP000296822"/>
    </source>
</evidence>
<gene>
    <name evidence="1" type="ORF">DV706_10935</name>
</gene>